<proteinExistence type="predicted"/>
<reference evidence="2 3" key="1">
    <citation type="journal article" date="2024" name="Environ. Microbiol.">
        <title>Novel evolutionary insights on the interactions of the Holosporales (Alphaproteobacteria) with eukaryotic hosts from comparative genomics.</title>
        <authorList>
            <person name="Giovannini M."/>
            <person name="Petroni G."/>
            <person name="Castelli M."/>
        </authorList>
    </citation>
    <scope>NUCLEOTIDE SEQUENCE [LARGE SCALE GENOMIC DNA]</scope>
    <source>
        <strain evidence="2 3">US_Bl 15I1</strain>
    </source>
</reference>
<gene>
    <name evidence="2" type="ORF">Bealeia1_01576</name>
</gene>
<dbReference type="Gene3D" id="3.30.420.10">
    <property type="entry name" value="Ribonuclease H-like superfamily/Ribonuclease H"/>
    <property type="match status" value="1"/>
</dbReference>
<protein>
    <submittedName>
        <fullName evidence="2">IS481 family transposase</fullName>
    </submittedName>
</protein>
<dbReference type="EMBL" id="CP133270">
    <property type="protein sequence ID" value="WVX67375.1"/>
    <property type="molecule type" value="Genomic_DNA"/>
</dbReference>
<evidence type="ECO:0000313" key="2">
    <source>
        <dbReference type="EMBL" id="WVX67375.1"/>
    </source>
</evidence>
<organism evidence="2 3">
    <name type="scientific">Candidatus Bealeia paramacronuclearis</name>
    <dbReference type="NCBI Taxonomy" id="1921001"/>
    <lineage>
        <taxon>Bacteria</taxon>
        <taxon>Pseudomonadati</taxon>
        <taxon>Pseudomonadota</taxon>
        <taxon>Alphaproteobacteria</taxon>
        <taxon>Holosporales</taxon>
        <taxon>Holosporaceae</taxon>
        <taxon>Candidatus Bealeia</taxon>
    </lineage>
</organism>
<accession>A0ABZ2C4Q8</accession>
<dbReference type="InterPro" id="IPR036397">
    <property type="entry name" value="RNaseH_sf"/>
</dbReference>
<dbReference type="Proteomes" id="UP001330434">
    <property type="component" value="Chromosome"/>
</dbReference>
<evidence type="ECO:0000259" key="1">
    <source>
        <dbReference type="PROSITE" id="PS50994"/>
    </source>
</evidence>
<sequence>MRIHGLHKNKHRLYAYARTQDCLDVYRKRYEDGVRRWKKLKFENVCDSRCQDICGMSRATYYRHKKILKDLNKGSVPPSKKPRNLNKPHWGEAELQLVKVRRENPTYGKEKIAIILKRDHGQILSESTVGRILTSLKNKGLVQKSPSALRTKRKRQFKSHAKPWTFKDYKTMTLGERVQIDHMTVTKNGICFKHFQAWERGSKFIYASVYAHAKSSSAKRFLLKFVKQAPFKIQSIQVEGRSEFMAEFEEACEDLGIPLIVLPPKKPTYNGGVERGNRIFREEFYNQNKVLADSIASMRFELSQAVSKYNSYRPHRALKGLTPLHYIHSHILEASCVSFYMNSYNKKTFIDISKKKLYSFLFLLSFLFLIKA</sequence>
<feature type="domain" description="Integrase catalytic" evidence="1">
    <location>
        <begin position="159"/>
        <end position="331"/>
    </location>
</feature>
<dbReference type="Pfam" id="PF13683">
    <property type="entry name" value="rve_3"/>
    <property type="match status" value="1"/>
</dbReference>
<dbReference type="InterPro" id="IPR001584">
    <property type="entry name" value="Integrase_cat-core"/>
</dbReference>
<dbReference type="InterPro" id="IPR012337">
    <property type="entry name" value="RNaseH-like_sf"/>
</dbReference>
<dbReference type="SUPFAM" id="SSF53098">
    <property type="entry name" value="Ribonuclease H-like"/>
    <property type="match status" value="1"/>
</dbReference>
<evidence type="ECO:0000313" key="3">
    <source>
        <dbReference type="Proteomes" id="UP001330434"/>
    </source>
</evidence>
<keyword evidence="3" id="KW-1185">Reference proteome</keyword>
<name>A0ABZ2C4Q8_9PROT</name>
<dbReference type="PROSITE" id="PS50994">
    <property type="entry name" value="INTEGRASE"/>
    <property type="match status" value="1"/>
</dbReference>